<evidence type="ECO:0000313" key="1">
    <source>
        <dbReference type="EMBL" id="KAA1095350.1"/>
    </source>
</evidence>
<sequence>MSNNCQKFSSGTGCENSDQVVWPADFGNSLVCVKIASPSRTFSIASSVTSAGKPRRLLPAPAEIILSTCGGSEDAAGGVFDNALLASSGFIPAEDRHSAELKADFCTLA</sequence>
<comment type="caution">
    <text evidence="1">The sequence shown here is derived from an EMBL/GenBank/DDBJ whole genome shotgun (WGS) entry which is preliminary data.</text>
</comment>
<dbReference type="AlphaFoldDB" id="A0A5B0P4D6"/>
<dbReference type="Proteomes" id="UP000325313">
    <property type="component" value="Unassembled WGS sequence"/>
</dbReference>
<organism evidence="1 4">
    <name type="scientific">Puccinia graminis f. sp. tritici</name>
    <dbReference type="NCBI Taxonomy" id="56615"/>
    <lineage>
        <taxon>Eukaryota</taxon>
        <taxon>Fungi</taxon>
        <taxon>Dikarya</taxon>
        <taxon>Basidiomycota</taxon>
        <taxon>Pucciniomycotina</taxon>
        <taxon>Pucciniomycetes</taxon>
        <taxon>Pucciniales</taxon>
        <taxon>Pucciniaceae</taxon>
        <taxon>Puccinia</taxon>
    </lineage>
</organism>
<dbReference type="EMBL" id="VSWC01000054">
    <property type="protein sequence ID" value="KAA1099689.1"/>
    <property type="molecule type" value="Genomic_DNA"/>
</dbReference>
<protein>
    <submittedName>
        <fullName evidence="1">Uncharacterized protein</fullName>
    </submittedName>
</protein>
<evidence type="ECO:0000313" key="3">
    <source>
        <dbReference type="Proteomes" id="UP000324748"/>
    </source>
</evidence>
<accession>A0A5B0P4D6</accession>
<proteinExistence type="predicted"/>
<dbReference type="Proteomes" id="UP000324748">
    <property type="component" value="Unassembled WGS sequence"/>
</dbReference>
<gene>
    <name evidence="2" type="ORF">PGT21_017189</name>
    <name evidence="1" type="ORF">PGTUg99_024613</name>
</gene>
<keyword evidence="3" id="KW-1185">Reference proteome</keyword>
<evidence type="ECO:0000313" key="2">
    <source>
        <dbReference type="EMBL" id="KAA1099689.1"/>
    </source>
</evidence>
<evidence type="ECO:0000313" key="4">
    <source>
        <dbReference type="Proteomes" id="UP000325313"/>
    </source>
</evidence>
<dbReference type="EMBL" id="VDEP01000372">
    <property type="protein sequence ID" value="KAA1095350.1"/>
    <property type="molecule type" value="Genomic_DNA"/>
</dbReference>
<reference evidence="3 4" key="1">
    <citation type="submission" date="2019-05" db="EMBL/GenBank/DDBJ databases">
        <title>Emergence of the Ug99 lineage of the wheat stem rust pathogen through somatic hybridization.</title>
        <authorList>
            <person name="Li F."/>
            <person name="Upadhyaya N.M."/>
            <person name="Sperschneider J."/>
            <person name="Matny O."/>
            <person name="Nguyen-Phuc H."/>
            <person name="Mago R."/>
            <person name="Raley C."/>
            <person name="Miller M.E."/>
            <person name="Silverstein K.A.T."/>
            <person name="Henningsen E."/>
            <person name="Hirsch C.D."/>
            <person name="Visser B."/>
            <person name="Pretorius Z.A."/>
            <person name="Steffenson B.J."/>
            <person name="Schwessinger B."/>
            <person name="Dodds P.N."/>
            <person name="Figueroa M."/>
        </authorList>
    </citation>
    <scope>NUCLEOTIDE SEQUENCE [LARGE SCALE GENOMIC DNA]</scope>
    <source>
        <strain evidence="2">21-0</strain>
        <strain evidence="1 4">Ug99</strain>
    </source>
</reference>
<name>A0A5B0P4D6_PUCGR</name>